<accession>A0A0C3ND86</accession>
<evidence type="ECO:0000313" key="1">
    <source>
        <dbReference type="EMBL" id="KIP02484.1"/>
    </source>
</evidence>
<proteinExistence type="predicted"/>
<reference evidence="1 2" key="1">
    <citation type="journal article" date="2014" name="PLoS Genet.">
        <title>Analysis of the Phlebiopsis gigantea genome, transcriptome and secretome provides insight into its pioneer colonization strategies of wood.</title>
        <authorList>
            <person name="Hori C."/>
            <person name="Ishida T."/>
            <person name="Igarashi K."/>
            <person name="Samejima M."/>
            <person name="Suzuki H."/>
            <person name="Master E."/>
            <person name="Ferreira P."/>
            <person name="Ruiz-Duenas F.J."/>
            <person name="Held B."/>
            <person name="Canessa P."/>
            <person name="Larrondo L.F."/>
            <person name="Schmoll M."/>
            <person name="Druzhinina I.S."/>
            <person name="Kubicek C.P."/>
            <person name="Gaskell J.A."/>
            <person name="Kersten P."/>
            <person name="St John F."/>
            <person name="Glasner J."/>
            <person name="Sabat G."/>
            <person name="Splinter BonDurant S."/>
            <person name="Syed K."/>
            <person name="Yadav J."/>
            <person name="Mgbeahuruike A.C."/>
            <person name="Kovalchuk A."/>
            <person name="Asiegbu F.O."/>
            <person name="Lackner G."/>
            <person name="Hoffmeister D."/>
            <person name="Rencoret J."/>
            <person name="Gutierrez A."/>
            <person name="Sun H."/>
            <person name="Lindquist E."/>
            <person name="Barry K."/>
            <person name="Riley R."/>
            <person name="Grigoriev I.V."/>
            <person name="Henrissat B."/>
            <person name="Kues U."/>
            <person name="Berka R.M."/>
            <person name="Martinez A.T."/>
            <person name="Covert S.F."/>
            <person name="Blanchette R.A."/>
            <person name="Cullen D."/>
        </authorList>
    </citation>
    <scope>NUCLEOTIDE SEQUENCE [LARGE SCALE GENOMIC DNA]</scope>
    <source>
        <strain evidence="1 2">11061_1 CR5-6</strain>
    </source>
</reference>
<gene>
    <name evidence="1" type="ORF">PHLGIDRAFT_122426</name>
</gene>
<dbReference type="Proteomes" id="UP000053257">
    <property type="component" value="Unassembled WGS sequence"/>
</dbReference>
<dbReference type="HOGENOM" id="CLU_2427791_0_0_1"/>
<dbReference type="OrthoDB" id="2803256at2759"/>
<protein>
    <submittedName>
        <fullName evidence="1">Uncharacterized protein</fullName>
    </submittedName>
</protein>
<keyword evidence="2" id="KW-1185">Reference proteome</keyword>
<name>A0A0C3ND86_PHLG1</name>
<evidence type="ECO:0000313" key="2">
    <source>
        <dbReference type="Proteomes" id="UP000053257"/>
    </source>
</evidence>
<organism evidence="1 2">
    <name type="scientific">Phlebiopsis gigantea (strain 11061_1 CR5-6)</name>
    <name type="common">White-rot fungus</name>
    <name type="synonym">Peniophora gigantea</name>
    <dbReference type="NCBI Taxonomy" id="745531"/>
    <lineage>
        <taxon>Eukaryota</taxon>
        <taxon>Fungi</taxon>
        <taxon>Dikarya</taxon>
        <taxon>Basidiomycota</taxon>
        <taxon>Agaricomycotina</taxon>
        <taxon>Agaricomycetes</taxon>
        <taxon>Polyporales</taxon>
        <taxon>Phanerochaetaceae</taxon>
        <taxon>Phlebiopsis</taxon>
    </lineage>
</organism>
<dbReference type="AlphaFoldDB" id="A0A0C3ND86"/>
<sequence>MPSLAFRTFAMDDGELGSHQGTKHTSPDLQRDIERHMQSLRDRDVYTIEDGRVVDLSDDGEDRDATQYGAVLLPEAPGALPRATFGGTALL</sequence>
<dbReference type="EMBL" id="KN840672">
    <property type="protein sequence ID" value="KIP02484.1"/>
    <property type="molecule type" value="Genomic_DNA"/>
</dbReference>